<evidence type="ECO:0000313" key="1">
    <source>
        <dbReference type="EMBL" id="GIY96057.1"/>
    </source>
</evidence>
<reference evidence="1 2" key="1">
    <citation type="submission" date="2021-06" db="EMBL/GenBank/DDBJ databases">
        <title>Caerostris extrusa draft genome.</title>
        <authorList>
            <person name="Kono N."/>
            <person name="Arakawa K."/>
        </authorList>
    </citation>
    <scope>NUCLEOTIDE SEQUENCE [LARGE SCALE GENOMIC DNA]</scope>
</reference>
<sequence length="219" mass="25717">MLFLENTKEDKPDTKCRRDKEFLQRHRELYTIIVKIQKNCRVLPFGKPASASELFKPTSKLRLENSVHFKHVFHSIRCGKKFFNMKSYGPDKDLCVLPLSNITSEDLKNDDEQHEMIAFILVERYELTVKQDLCIGLGFQSSPYTFENCLSELSFIGKETVTGLREELDMEHNEYCPKEVKENLISMFKIMDEELNSLFSDLKKASEFQKTQFDPNRPR</sequence>
<organism evidence="1 2">
    <name type="scientific">Caerostris extrusa</name>
    <name type="common">Bark spider</name>
    <name type="synonym">Caerostris bankana</name>
    <dbReference type="NCBI Taxonomy" id="172846"/>
    <lineage>
        <taxon>Eukaryota</taxon>
        <taxon>Metazoa</taxon>
        <taxon>Ecdysozoa</taxon>
        <taxon>Arthropoda</taxon>
        <taxon>Chelicerata</taxon>
        <taxon>Arachnida</taxon>
        <taxon>Araneae</taxon>
        <taxon>Araneomorphae</taxon>
        <taxon>Entelegynae</taxon>
        <taxon>Araneoidea</taxon>
        <taxon>Araneidae</taxon>
        <taxon>Caerostris</taxon>
    </lineage>
</organism>
<protein>
    <submittedName>
        <fullName evidence="1">C2H2-type domain-containing protein</fullName>
    </submittedName>
</protein>
<name>A0AAV4XLT6_CAEEX</name>
<proteinExistence type="predicted"/>
<comment type="caution">
    <text evidence="1">The sequence shown here is derived from an EMBL/GenBank/DDBJ whole genome shotgun (WGS) entry which is preliminary data.</text>
</comment>
<gene>
    <name evidence="1" type="primary">AVEN_126524_1</name>
    <name evidence="1" type="ORF">CEXT_28201</name>
</gene>
<accession>A0AAV4XLT6</accession>
<dbReference type="Proteomes" id="UP001054945">
    <property type="component" value="Unassembled WGS sequence"/>
</dbReference>
<evidence type="ECO:0000313" key="2">
    <source>
        <dbReference type="Proteomes" id="UP001054945"/>
    </source>
</evidence>
<dbReference type="EMBL" id="BPLR01017995">
    <property type="protein sequence ID" value="GIY96057.1"/>
    <property type="molecule type" value="Genomic_DNA"/>
</dbReference>
<keyword evidence="2" id="KW-1185">Reference proteome</keyword>
<dbReference type="AlphaFoldDB" id="A0AAV4XLT6"/>